<proteinExistence type="predicted"/>
<sequence length="225" mass="25495">MSSQIKPIKVWGKHGPNPPKIAIVLEELGLPYEIVDISFADLKEPDYLVINPNGRMPAIYDPNTDLTLWESGAIIEYIIERYDTTLKLSFPPGSAESYLTKQWLFFQVSGQGPYFGQASWFKKFHAEKVPSAIERYVKEINRVTGVLEGHLAQQKVDADSDGPWLVGNKYSYADLSFITWQVIVAKVIAKEDGYTIDDYPHVKEWITKMTSRKQVKAVMGPVLVQ</sequence>
<organism evidence="1 2">
    <name type="scientific">Lipomyces kononenkoae</name>
    <name type="common">Yeast</name>
    <dbReference type="NCBI Taxonomy" id="34357"/>
    <lineage>
        <taxon>Eukaryota</taxon>
        <taxon>Fungi</taxon>
        <taxon>Dikarya</taxon>
        <taxon>Ascomycota</taxon>
        <taxon>Saccharomycotina</taxon>
        <taxon>Lipomycetes</taxon>
        <taxon>Lipomycetales</taxon>
        <taxon>Lipomycetaceae</taxon>
        <taxon>Lipomyces</taxon>
    </lineage>
</organism>
<evidence type="ECO:0000313" key="1">
    <source>
        <dbReference type="EMBL" id="KAK9236036.1"/>
    </source>
</evidence>
<dbReference type="Proteomes" id="UP001433508">
    <property type="component" value="Unassembled WGS sequence"/>
</dbReference>
<accession>A0ACC3SWL2</accession>
<gene>
    <name evidence="1" type="ORF">V1525DRAFT_408095</name>
</gene>
<dbReference type="EMBL" id="MU971397">
    <property type="protein sequence ID" value="KAK9236036.1"/>
    <property type="molecule type" value="Genomic_DNA"/>
</dbReference>
<protein>
    <submittedName>
        <fullName evidence="1">Glutathione S-transferase Ure2-like protein</fullName>
    </submittedName>
</protein>
<comment type="caution">
    <text evidence="1">The sequence shown here is derived from an EMBL/GenBank/DDBJ whole genome shotgun (WGS) entry which is preliminary data.</text>
</comment>
<name>A0ACC3SWL2_LIPKO</name>
<reference evidence="2" key="1">
    <citation type="journal article" date="2024" name="Front. Bioeng. Biotechnol.">
        <title>Genome-scale model development and genomic sequencing of the oleaginous clade Lipomyces.</title>
        <authorList>
            <person name="Czajka J.J."/>
            <person name="Han Y."/>
            <person name="Kim J."/>
            <person name="Mondo S.J."/>
            <person name="Hofstad B.A."/>
            <person name="Robles A."/>
            <person name="Haridas S."/>
            <person name="Riley R."/>
            <person name="LaButti K."/>
            <person name="Pangilinan J."/>
            <person name="Andreopoulos W."/>
            <person name="Lipzen A."/>
            <person name="Yan J."/>
            <person name="Wang M."/>
            <person name="Ng V."/>
            <person name="Grigoriev I.V."/>
            <person name="Spatafora J.W."/>
            <person name="Magnuson J.K."/>
            <person name="Baker S.E."/>
            <person name="Pomraning K.R."/>
        </authorList>
    </citation>
    <scope>NUCLEOTIDE SEQUENCE [LARGE SCALE GENOMIC DNA]</scope>
    <source>
        <strain evidence="2">CBS 7786</strain>
    </source>
</reference>
<keyword evidence="2" id="KW-1185">Reference proteome</keyword>
<evidence type="ECO:0000313" key="2">
    <source>
        <dbReference type="Proteomes" id="UP001433508"/>
    </source>
</evidence>